<dbReference type="PANTHER" id="PTHR32196">
    <property type="entry name" value="ABC TRANSPORTER PERMEASE PROTEIN YPHD-RELATED-RELATED"/>
    <property type="match status" value="1"/>
</dbReference>
<keyword evidence="7" id="KW-0472">Membrane</keyword>
<dbReference type="SUPFAM" id="SSF63829">
    <property type="entry name" value="Calcium-dependent phosphotriesterase"/>
    <property type="match status" value="1"/>
</dbReference>
<evidence type="ECO:0000259" key="8">
    <source>
        <dbReference type="Pfam" id="PF03088"/>
    </source>
</evidence>
<evidence type="ECO:0000256" key="3">
    <source>
        <dbReference type="ARBA" id="ARBA00022475"/>
    </source>
</evidence>
<keyword evidence="6" id="KW-1133">Transmembrane helix</keyword>
<keyword evidence="10" id="KW-1185">Reference proteome</keyword>
<evidence type="ECO:0000256" key="2">
    <source>
        <dbReference type="ARBA" id="ARBA00022448"/>
    </source>
</evidence>
<dbReference type="EMBL" id="FNSV01000005">
    <property type="protein sequence ID" value="SEC97447.1"/>
    <property type="molecule type" value="Genomic_DNA"/>
</dbReference>
<proteinExistence type="predicted"/>
<dbReference type="Pfam" id="PF02653">
    <property type="entry name" value="BPD_transp_2"/>
    <property type="match status" value="1"/>
</dbReference>
<evidence type="ECO:0000256" key="7">
    <source>
        <dbReference type="ARBA" id="ARBA00023136"/>
    </source>
</evidence>
<evidence type="ECO:0000313" key="10">
    <source>
        <dbReference type="Proteomes" id="UP000183561"/>
    </source>
</evidence>
<dbReference type="InterPro" id="IPR011042">
    <property type="entry name" value="6-blade_b-propeller_TolB-like"/>
</dbReference>
<dbReference type="InterPro" id="IPR018119">
    <property type="entry name" value="Strictosidine_synth_cons-reg"/>
</dbReference>
<dbReference type="GO" id="GO:0022857">
    <property type="term" value="F:transmembrane transporter activity"/>
    <property type="evidence" value="ECO:0007669"/>
    <property type="project" value="InterPro"/>
</dbReference>
<keyword evidence="4" id="KW-0997">Cell inner membrane</keyword>
<dbReference type="AlphaFoldDB" id="A0A1H4WVR4"/>
<reference evidence="10" key="1">
    <citation type="submission" date="2016-10" db="EMBL/GenBank/DDBJ databases">
        <authorList>
            <person name="Varghese N."/>
            <person name="Submissions S."/>
        </authorList>
    </citation>
    <scope>NUCLEOTIDE SEQUENCE [LARGE SCALE GENOMIC DNA]</scope>
    <source>
        <strain evidence="10">DSM 44498</strain>
    </source>
</reference>
<comment type="subcellular location">
    <subcellularLocation>
        <location evidence="1">Cell membrane</location>
        <topology evidence="1">Multi-pass membrane protein</topology>
    </subcellularLocation>
</comment>
<name>A0A1H4WVR4_9NOCA</name>
<dbReference type="Proteomes" id="UP000183561">
    <property type="component" value="Unassembled WGS sequence"/>
</dbReference>
<keyword evidence="5" id="KW-0812">Transmembrane</keyword>
<evidence type="ECO:0000256" key="1">
    <source>
        <dbReference type="ARBA" id="ARBA00004651"/>
    </source>
</evidence>
<evidence type="ECO:0000313" key="9">
    <source>
        <dbReference type="EMBL" id="SEC97447.1"/>
    </source>
</evidence>
<sequence length="730" mass="78690">MTTSTTLRRSGFGPLRRGIDAFPLTGGRPAERIPRFRTISDLFEKRWMEGAVPLVLALALCVYVLATTNVGAANAPLILDEVAEWGLLAVGLTVVLVGGGIDLSIGSMVGVCALGAMVADRVWMWPTAVVVPAGIVLGALLGSVNGYLIAHRRMRPFITTLVTLIAFGGAAAALQNAYSTQIGIGKQSLVWDFFSNGTIIGIPTEWFVFAVALIVVHLALTRSRWGWWVTATGSDRRSARRNGIPVTAVTFWTYVLSGALAGTAAILTSARLSRTDPNIGRGWEIIVLTAVVLGGVSLKGGRGSVLRATVGVVVVAIIQQATVADGAQGSYYTVILAAVLLMFTILDLQWGKYRQRAVEKLKIDPARLSLGPLVDVTEPGTVWSLNRRLTDAPPVGLGKIRGAEDCAVDSDGNVYCGDQRGWVWRFRGIDDTEGEIFSRTGGFPCGHVWDAEGRLVVAVGGMGIYRIGSDGEPELVANKVTRSPLSLIDDSGLRAIDDLDIAPDGSIYASDFSTRTNTADFLLELVEFRPNGRVIRVTPDGKTEVVVSNYVFPNGICTAHDGESILIASTGLCRIDRLWISGPKTGQLEPVLENLPGYPDNINRSSDGNYWMPLCAMRTQMSDLLGKYPAVRRRMTREVSVDNWVVPQLNVSCVIKFSDRGEILSVLWDESMENYPMVTAAKERDGALYLCGVSNNRIGRLVLDPSEVGTIDPSAVPGTARTRTPEEVTR</sequence>
<dbReference type="Pfam" id="PF20067">
    <property type="entry name" value="SSL_N"/>
    <property type="match status" value="1"/>
</dbReference>
<gene>
    <name evidence="9" type="ORF">SAMN04490239_6219</name>
</gene>
<evidence type="ECO:0000256" key="6">
    <source>
        <dbReference type="ARBA" id="ARBA00022989"/>
    </source>
</evidence>
<keyword evidence="3" id="KW-1003">Cell membrane</keyword>
<dbReference type="CDD" id="cd06579">
    <property type="entry name" value="TM_PBP1_transp_AraH_like"/>
    <property type="match status" value="1"/>
</dbReference>
<dbReference type="RefSeq" id="WP_083395721.1">
    <property type="nucleotide sequence ID" value="NZ_CP070609.1"/>
</dbReference>
<dbReference type="PANTHER" id="PTHR32196:SF21">
    <property type="entry name" value="ABC TRANSPORTER PERMEASE PROTEIN YPHD-RELATED"/>
    <property type="match status" value="1"/>
</dbReference>
<dbReference type="GO" id="GO:0005886">
    <property type="term" value="C:plasma membrane"/>
    <property type="evidence" value="ECO:0007669"/>
    <property type="project" value="UniProtKB-SubCell"/>
</dbReference>
<keyword evidence="2" id="KW-0813">Transport</keyword>
<dbReference type="InterPro" id="IPR001851">
    <property type="entry name" value="ABC_transp_permease"/>
</dbReference>
<protein>
    <submittedName>
        <fullName evidence="9">Monosaccharide ABC transporter membrane protein, CUT2 family</fullName>
    </submittedName>
</protein>
<feature type="domain" description="Strictosidine synthase conserved region" evidence="8">
    <location>
        <begin position="497"/>
        <end position="583"/>
    </location>
</feature>
<accession>A0A1H4WVR4</accession>
<evidence type="ECO:0000256" key="5">
    <source>
        <dbReference type="ARBA" id="ARBA00022692"/>
    </source>
</evidence>
<dbReference type="Pfam" id="PF03088">
    <property type="entry name" value="Str_synth"/>
    <property type="match status" value="1"/>
</dbReference>
<organism evidence="9 10">
    <name type="scientific">Rhodococcus koreensis</name>
    <dbReference type="NCBI Taxonomy" id="99653"/>
    <lineage>
        <taxon>Bacteria</taxon>
        <taxon>Bacillati</taxon>
        <taxon>Actinomycetota</taxon>
        <taxon>Actinomycetes</taxon>
        <taxon>Mycobacteriales</taxon>
        <taxon>Nocardiaceae</taxon>
        <taxon>Rhodococcus</taxon>
    </lineage>
</organism>
<dbReference type="OrthoDB" id="6844941at2"/>
<evidence type="ECO:0000256" key="4">
    <source>
        <dbReference type="ARBA" id="ARBA00022519"/>
    </source>
</evidence>
<dbReference type="Gene3D" id="2.120.10.30">
    <property type="entry name" value="TolB, C-terminal domain"/>
    <property type="match status" value="1"/>
</dbReference>